<dbReference type="Proteomes" id="UP001321520">
    <property type="component" value="Chromosome"/>
</dbReference>
<name>A0ABY9ECR1_9GAMM</name>
<evidence type="ECO:0000313" key="2">
    <source>
        <dbReference type="EMBL" id="WKD50803.1"/>
    </source>
</evidence>
<accession>A0ABY9ECR1</accession>
<evidence type="ECO:0000256" key="1">
    <source>
        <dbReference type="SAM" id="SignalP"/>
    </source>
</evidence>
<feature type="chain" id="PRO_5046487838" description="Beta/gamma crystallin 'Greek key' domain-containing protein" evidence="1">
    <location>
        <begin position="23"/>
        <end position="113"/>
    </location>
</feature>
<reference evidence="2 3" key="1">
    <citation type="submission" date="2022-05" db="EMBL/GenBank/DDBJ databases">
        <title>Microbulbifer sp. nov., isolated from sponge.</title>
        <authorList>
            <person name="Gao L."/>
        </authorList>
    </citation>
    <scope>NUCLEOTIDE SEQUENCE [LARGE SCALE GENOMIC DNA]</scope>
    <source>
        <strain evidence="2 3">MI-G</strain>
    </source>
</reference>
<dbReference type="RefSeq" id="WP_301417451.1">
    <property type="nucleotide sequence ID" value="NZ_CP098023.1"/>
</dbReference>
<dbReference type="EMBL" id="CP098023">
    <property type="protein sequence ID" value="WKD50803.1"/>
    <property type="molecule type" value="Genomic_DNA"/>
</dbReference>
<gene>
    <name evidence="2" type="ORF">M8T91_05090</name>
</gene>
<proteinExistence type="predicted"/>
<keyword evidence="3" id="KW-1185">Reference proteome</keyword>
<sequence>MKRKSTVLLLLSVLLNSLGAQAIEKSGPGTVDRLVSYSSVGNGDVFISLSTNGATCNYGYFVNKNSQGFEGQLSMLLAAYQAKTPIYISANENSRWSNSSNTVCEVHSIEYKH</sequence>
<protein>
    <recommendedName>
        <fullName evidence="4">Beta/gamma crystallin 'Greek key' domain-containing protein</fullName>
    </recommendedName>
</protein>
<feature type="signal peptide" evidence="1">
    <location>
        <begin position="1"/>
        <end position="22"/>
    </location>
</feature>
<evidence type="ECO:0008006" key="4">
    <source>
        <dbReference type="Google" id="ProtNLM"/>
    </source>
</evidence>
<evidence type="ECO:0000313" key="3">
    <source>
        <dbReference type="Proteomes" id="UP001321520"/>
    </source>
</evidence>
<organism evidence="2 3">
    <name type="scientific">Microbulbifer spongiae</name>
    <dbReference type="NCBI Taxonomy" id="2944933"/>
    <lineage>
        <taxon>Bacteria</taxon>
        <taxon>Pseudomonadati</taxon>
        <taxon>Pseudomonadota</taxon>
        <taxon>Gammaproteobacteria</taxon>
        <taxon>Cellvibrionales</taxon>
        <taxon>Microbulbiferaceae</taxon>
        <taxon>Microbulbifer</taxon>
    </lineage>
</organism>
<keyword evidence="1" id="KW-0732">Signal</keyword>